<accession>A0A9Q0S7Z5</accession>
<dbReference type="OrthoDB" id="440673at2759"/>
<dbReference type="GO" id="GO:0000290">
    <property type="term" value="P:deadenylation-dependent decapping of nuclear-transcribed mRNA"/>
    <property type="evidence" value="ECO:0007669"/>
    <property type="project" value="InterPro"/>
</dbReference>
<comment type="caution">
    <text evidence="5">The sequence shown here is derived from an EMBL/GenBank/DDBJ whole genome shotgun (WGS) entry which is preliminary data.</text>
</comment>
<gene>
    <name evidence="5" type="primary">Dcp1a</name>
    <name evidence="5" type="ORF">Bhyg_01828</name>
</gene>
<keyword evidence="6" id="KW-1185">Reference proteome</keyword>
<keyword evidence="3" id="KW-0963">Cytoplasm</keyword>
<protein>
    <submittedName>
        <fullName evidence="5">mRNA-decapping enzyme 1A</fullName>
    </submittedName>
</protein>
<dbReference type="GO" id="GO:0006397">
    <property type="term" value="P:mRNA processing"/>
    <property type="evidence" value="ECO:0007669"/>
    <property type="project" value="UniProtKB-KW"/>
</dbReference>
<reference evidence="5" key="1">
    <citation type="submission" date="2022-07" db="EMBL/GenBank/DDBJ databases">
        <authorList>
            <person name="Trinca V."/>
            <person name="Uliana J.V.C."/>
            <person name="Torres T.T."/>
            <person name="Ward R.J."/>
            <person name="Monesi N."/>
        </authorList>
    </citation>
    <scope>NUCLEOTIDE SEQUENCE</scope>
    <source>
        <strain evidence="5">HSMRA1968</strain>
        <tissue evidence="5">Whole embryos</tissue>
    </source>
</reference>
<dbReference type="SUPFAM" id="SSF50729">
    <property type="entry name" value="PH domain-like"/>
    <property type="match status" value="1"/>
</dbReference>
<dbReference type="Proteomes" id="UP001151699">
    <property type="component" value="Chromosome A"/>
</dbReference>
<dbReference type="PANTHER" id="PTHR16290">
    <property type="entry name" value="TRANSCRIPTION FACTOR SMIF DECAPPING ENZYME DCP1"/>
    <property type="match status" value="1"/>
</dbReference>
<evidence type="ECO:0000256" key="2">
    <source>
        <dbReference type="ARBA" id="ARBA00008778"/>
    </source>
</evidence>
<evidence type="ECO:0000313" key="5">
    <source>
        <dbReference type="EMBL" id="KAJ6646615.1"/>
    </source>
</evidence>
<evidence type="ECO:0000256" key="3">
    <source>
        <dbReference type="ARBA" id="ARBA00022490"/>
    </source>
</evidence>
<dbReference type="InterPro" id="IPR010334">
    <property type="entry name" value="Dcp1"/>
</dbReference>
<dbReference type="Pfam" id="PF06058">
    <property type="entry name" value="DCP1"/>
    <property type="match status" value="1"/>
</dbReference>
<dbReference type="GO" id="GO:0008047">
    <property type="term" value="F:enzyme activator activity"/>
    <property type="evidence" value="ECO:0007669"/>
    <property type="project" value="InterPro"/>
</dbReference>
<dbReference type="Gene3D" id="2.30.29.30">
    <property type="entry name" value="Pleckstrin-homology domain (PH domain)/Phosphotyrosine-binding domain (PTB)"/>
    <property type="match status" value="1"/>
</dbReference>
<comment type="subcellular location">
    <subcellularLocation>
        <location evidence="1">Cytoplasm</location>
    </subcellularLocation>
</comment>
<evidence type="ECO:0000313" key="6">
    <source>
        <dbReference type="Proteomes" id="UP001151699"/>
    </source>
</evidence>
<dbReference type="GO" id="GO:0031087">
    <property type="term" value="P:deadenylation-independent decapping of nuclear-transcribed mRNA"/>
    <property type="evidence" value="ECO:0007669"/>
    <property type="project" value="TreeGrafter"/>
</dbReference>
<dbReference type="PANTHER" id="PTHR16290:SF0">
    <property type="entry name" value="DECAPPING PROTEIN 1, ISOFORM A"/>
    <property type="match status" value="1"/>
</dbReference>
<sequence length="109" mass="12636">MSDQRELRMNIVAIKRVDPYAKNIVDSSAHVAFYTFNKEEEEWEKTDVEGAFFIYSRTAEPYHSVFINNRLNTKSLVEPITAQIELQIEAPFMLYRNERSQNVVTAGAC</sequence>
<keyword evidence="4" id="KW-0507">mRNA processing</keyword>
<dbReference type="GO" id="GO:0003729">
    <property type="term" value="F:mRNA binding"/>
    <property type="evidence" value="ECO:0007669"/>
    <property type="project" value="TreeGrafter"/>
</dbReference>
<evidence type="ECO:0000256" key="1">
    <source>
        <dbReference type="ARBA" id="ARBA00004496"/>
    </source>
</evidence>
<proteinExistence type="inferred from homology"/>
<comment type="similarity">
    <text evidence="2">Belongs to the DCP1 family.</text>
</comment>
<dbReference type="GO" id="GO:0000932">
    <property type="term" value="C:P-body"/>
    <property type="evidence" value="ECO:0007669"/>
    <property type="project" value="TreeGrafter"/>
</dbReference>
<dbReference type="InterPro" id="IPR011993">
    <property type="entry name" value="PH-like_dom_sf"/>
</dbReference>
<dbReference type="EMBL" id="WJQU01000001">
    <property type="protein sequence ID" value="KAJ6646615.1"/>
    <property type="molecule type" value="Genomic_DNA"/>
</dbReference>
<dbReference type="CDD" id="cd09804">
    <property type="entry name" value="Dcp1"/>
    <property type="match status" value="1"/>
</dbReference>
<organism evidence="5 6">
    <name type="scientific">Pseudolycoriella hygida</name>
    <dbReference type="NCBI Taxonomy" id="35572"/>
    <lineage>
        <taxon>Eukaryota</taxon>
        <taxon>Metazoa</taxon>
        <taxon>Ecdysozoa</taxon>
        <taxon>Arthropoda</taxon>
        <taxon>Hexapoda</taxon>
        <taxon>Insecta</taxon>
        <taxon>Pterygota</taxon>
        <taxon>Neoptera</taxon>
        <taxon>Endopterygota</taxon>
        <taxon>Diptera</taxon>
        <taxon>Nematocera</taxon>
        <taxon>Sciaroidea</taxon>
        <taxon>Sciaridae</taxon>
        <taxon>Pseudolycoriella</taxon>
    </lineage>
</organism>
<dbReference type="AlphaFoldDB" id="A0A9Q0S7Z5"/>
<evidence type="ECO:0000256" key="4">
    <source>
        <dbReference type="ARBA" id="ARBA00022664"/>
    </source>
</evidence>
<name>A0A9Q0S7Z5_9DIPT</name>